<gene>
    <name evidence="2" type="ORF">BKA00_002532</name>
</gene>
<comment type="caution">
    <text evidence="2">The sequence shown here is derived from an EMBL/GenBank/DDBJ whole genome shotgun (WGS) entry which is preliminary data.</text>
</comment>
<dbReference type="RefSeq" id="WP_185025089.1">
    <property type="nucleotide sequence ID" value="NZ_JACHMQ010000001.1"/>
</dbReference>
<dbReference type="AlphaFoldDB" id="A0A7X0FXL2"/>
<feature type="transmembrane region" description="Helical" evidence="1">
    <location>
        <begin position="59"/>
        <end position="76"/>
    </location>
</feature>
<dbReference type="InterPro" id="IPR012427">
    <property type="entry name" value="DUF1622"/>
</dbReference>
<keyword evidence="3" id="KW-1185">Reference proteome</keyword>
<evidence type="ECO:0000313" key="3">
    <source>
        <dbReference type="Proteomes" id="UP000546324"/>
    </source>
</evidence>
<accession>A0A7X0FXL2</accession>
<dbReference type="PANTHER" id="PTHR38468">
    <property type="entry name" value="SLL0939 PROTEIN"/>
    <property type="match status" value="1"/>
</dbReference>
<keyword evidence="1" id="KW-0812">Transmembrane</keyword>
<proteinExistence type="predicted"/>
<dbReference type="Pfam" id="PF07784">
    <property type="entry name" value="DUF1622"/>
    <property type="match status" value="1"/>
</dbReference>
<feature type="transmembrane region" description="Helical" evidence="1">
    <location>
        <begin position="82"/>
        <end position="103"/>
    </location>
</feature>
<organism evidence="2 3">
    <name type="scientific">Actinomadura coerulea</name>
    <dbReference type="NCBI Taxonomy" id="46159"/>
    <lineage>
        <taxon>Bacteria</taxon>
        <taxon>Bacillati</taxon>
        <taxon>Actinomycetota</taxon>
        <taxon>Actinomycetes</taxon>
        <taxon>Streptosporangiales</taxon>
        <taxon>Thermomonosporaceae</taxon>
        <taxon>Actinomadura</taxon>
    </lineage>
</organism>
<evidence type="ECO:0000313" key="2">
    <source>
        <dbReference type="EMBL" id="MBB6395618.1"/>
    </source>
</evidence>
<evidence type="ECO:0000256" key="1">
    <source>
        <dbReference type="SAM" id="Phobius"/>
    </source>
</evidence>
<keyword evidence="1" id="KW-1133">Transmembrane helix</keyword>
<name>A0A7X0FXL2_9ACTN</name>
<keyword evidence="1" id="KW-0472">Membrane</keyword>
<dbReference type="Proteomes" id="UP000546324">
    <property type="component" value="Unassembled WGS sequence"/>
</dbReference>
<protein>
    <submittedName>
        <fullName evidence="2">Putative membrane protein</fullName>
    </submittedName>
</protein>
<dbReference type="PANTHER" id="PTHR38468:SF1">
    <property type="entry name" value="SLL0939 PROTEIN"/>
    <property type="match status" value="1"/>
</dbReference>
<feature type="transmembrane region" description="Helical" evidence="1">
    <location>
        <begin position="16"/>
        <end position="38"/>
    </location>
</feature>
<reference evidence="2 3" key="1">
    <citation type="submission" date="2020-08" db="EMBL/GenBank/DDBJ databases">
        <title>Sequencing the genomes of 1000 actinobacteria strains.</title>
        <authorList>
            <person name="Klenk H.-P."/>
        </authorList>
    </citation>
    <scope>NUCLEOTIDE SEQUENCE [LARGE SCALE GENOMIC DNA]</scope>
    <source>
        <strain evidence="2 3">DSM 43675</strain>
    </source>
</reference>
<dbReference type="EMBL" id="JACHMQ010000001">
    <property type="protein sequence ID" value="MBB6395618.1"/>
    <property type="molecule type" value="Genomic_DNA"/>
</dbReference>
<sequence>MDFDEIVDDVGRAVDLAGVAIIVCGAVAATAVFVSRLLGRRQALPDLYRLYRQNLGRTILLGLEVLVAGDIIRTVAASPTLGSVAVLAAIVGVRTFLSLSLEIELEGRWPWRKAAAGVDRDRV</sequence>